<dbReference type="WBParaSite" id="Csp11.Scaffold629.g9026.t1">
    <property type="protein sequence ID" value="Csp11.Scaffold629.g9026.t1"/>
    <property type="gene ID" value="Csp11.Scaffold629.g9026"/>
</dbReference>
<proteinExistence type="predicted"/>
<evidence type="ECO:0000313" key="1">
    <source>
        <dbReference type="Proteomes" id="UP000095282"/>
    </source>
</evidence>
<dbReference type="Proteomes" id="UP000095282">
    <property type="component" value="Unplaced"/>
</dbReference>
<keyword evidence="1" id="KW-1185">Reference proteome</keyword>
<protein>
    <submittedName>
        <fullName evidence="2">Uncharacterized protein</fullName>
    </submittedName>
</protein>
<dbReference type="AlphaFoldDB" id="A0A1I7UGA0"/>
<evidence type="ECO:0000313" key="2">
    <source>
        <dbReference type="WBParaSite" id="Csp11.Scaffold629.g9026.t1"/>
    </source>
</evidence>
<sequence>MVAFNQQIRKKLQKRGDIIENLKRLKQLKISLDLDENLNTEKNVTISKRLFCFIEFHNSLLFFCLLWSRSGIAILLNRRY</sequence>
<reference evidence="2" key="1">
    <citation type="submission" date="2016-11" db="UniProtKB">
        <authorList>
            <consortium name="WormBaseParasite"/>
        </authorList>
    </citation>
    <scope>IDENTIFICATION</scope>
</reference>
<name>A0A1I7UGA0_9PELO</name>
<organism evidence="1 2">
    <name type="scientific">Caenorhabditis tropicalis</name>
    <dbReference type="NCBI Taxonomy" id="1561998"/>
    <lineage>
        <taxon>Eukaryota</taxon>
        <taxon>Metazoa</taxon>
        <taxon>Ecdysozoa</taxon>
        <taxon>Nematoda</taxon>
        <taxon>Chromadorea</taxon>
        <taxon>Rhabditida</taxon>
        <taxon>Rhabditina</taxon>
        <taxon>Rhabditomorpha</taxon>
        <taxon>Rhabditoidea</taxon>
        <taxon>Rhabditidae</taxon>
        <taxon>Peloderinae</taxon>
        <taxon>Caenorhabditis</taxon>
    </lineage>
</organism>
<accession>A0A1I7UGA0</accession>